<keyword evidence="5" id="KW-0547">Nucleotide-binding</keyword>
<evidence type="ECO:0000256" key="9">
    <source>
        <dbReference type="ARBA" id="ARBA00048679"/>
    </source>
</evidence>
<proteinExistence type="inferred from homology"/>
<feature type="domain" description="Protein kinase" evidence="11">
    <location>
        <begin position="54"/>
        <end position="392"/>
    </location>
</feature>
<sequence length="507" mass="56302">MAALSSLESLKEEKSLAYSASVPGSGSPSPEHVFAVSASEDFPLKASEIKPSRFSKLRVLGQGAIGTVYLCVLNGFSPTKVYAVKEISMDDAQRKGRHEIHTRVLTEREIMASSTHPCIITFYASFQTKHAFYSVMDYAAGGEFFRILRKQKHNRIPEKAARFYAAEVLLALEFLHSCGFLYRDLKPENIMMKASGHLALTDFDLGKVGAAHECRVVMSKETWQEKVIQIVSGKHAKAIDRMTVVDSEPTTLTKTTSFVGTEEYLAPEVVLHEQQSGAVDWWTFGVLLYEMVVGYSPFSKEAAKSAKNFSVRDRILHRDVIGEKYVKAHEKRKASNSESVLNNVLHASLHFPPDVHVSKQMEDLVFSLLRKDPMHRLGYKNGASDIKAHPWFQGLNFNLILNETAPIKPMLKHDPTDLSQYKNIVPLAEDSEFDMDTAETADMVSGVDVLHGFGFHDTHLDEKAMKELEDRMDALGPGADFTENDDDTPQAPASDSVSSASGGARVQ</sequence>
<organism evidence="12 13">
    <name type="scientific">Porphyridium purpureum</name>
    <name type="common">Red alga</name>
    <name type="synonym">Porphyridium cruentum</name>
    <dbReference type="NCBI Taxonomy" id="35688"/>
    <lineage>
        <taxon>Eukaryota</taxon>
        <taxon>Rhodophyta</taxon>
        <taxon>Bangiophyceae</taxon>
        <taxon>Porphyridiales</taxon>
        <taxon>Porphyridiaceae</taxon>
        <taxon>Porphyridium</taxon>
    </lineage>
</organism>
<dbReference type="GO" id="GO:0004674">
    <property type="term" value="F:protein serine/threonine kinase activity"/>
    <property type="evidence" value="ECO:0007669"/>
    <property type="project" value="UniProtKB-KW"/>
</dbReference>
<keyword evidence="4" id="KW-0808">Transferase</keyword>
<accession>A0A5J4YY78</accession>
<dbReference type="AlphaFoldDB" id="A0A5J4YY78"/>
<keyword evidence="13" id="KW-1185">Reference proteome</keyword>
<evidence type="ECO:0000256" key="1">
    <source>
        <dbReference type="ARBA" id="ARBA00009903"/>
    </source>
</evidence>
<dbReference type="EC" id="2.7.11.1" evidence="2"/>
<gene>
    <name evidence="12" type="ORF">FVE85_2085</name>
</gene>
<evidence type="ECO:0000256" key="5">
    <source>
        <dbReference type="ARBA" id="ARBA00022741"/>
    </source>
</evidence>
<feature type="region of interest" description="Disordered" evidence="10">
    <location>
        <begin position="466"/>
        <end position="507"/>
    </location>
</feature>
<name>A0A5J4YY78_PORPP</name>
<evidence type="ECO:0000256" key="4">
    <source>
        <dbReference type="ARBA" id="ARBA00022679"/>
    </source>
</evidence>
<dbReference type="Gene3D" id="1.10.510.10">
    <property type="entry name" value="Transferase(Phosphotransferase) domain 1"/>
    <property type="match status" value="2"/>
</dbReference>
<reference evidence="13" key="1">
    <citation type="journal article" date="2019" name="Nat. Commun.">
        <title>Expansion of phycobilisome linker gene families in mesophilic red algae.</title>
        <authorList>
            <person name="Lee J."/>
            <person name="Kim D."/>
            <person name="Bhattacharya D."/>
            <person name="Yoon H.S."/>
        </authorList>
    </citation>
    <scope>NUCLEOTIDE SEQUENCE [LARGE SCALE GENOMIC DNA]</scope>
    <source>
        <strain evidence="13">CCMP 1328</strain>
    </source>
</reference>
<evidence type="ECO:0000256" key="6">
    <source>
        <dbReference type="ARBA" id="ARBA00022777"/>
    </source>
</evidence>
<comment type="catalytic activity">
    <reaction evidence="8">
        <text>L-threonyl-[protein] + ATP = O-phospho-L-threonyl-[protein] + ADP + H(+)</text>
        <dbReference type="Rhea" id="RHEA:46608"/>
        <dbReference type="Rhea" id="RHEA-COMP:11060"/>
        <dbReference type="Rhea" id="RHEA-COMP:11605"/>
        <dbReference type="ChEBI" id="CHEBI:15378"/>
        <dbReference type="ChEBI" id="CHEBI:30013"/>
        <dbReference type="ChEBI" id="CHEBI:30616"/>
        <dbReference type="ChEBI" id="CHEBI:61977"/>
        <dbReference type="ChEBI" id="CHEBI:456216"/>
        <dbReference type="EC" id="2.7.11.1"/>
    </reaction>
</comment>
<comment type="caution">
    <text evidence="12">The sequence shown here is derived from an EMBL/GenBank/DDBJ whole genome shotgun (WGS) entry which is preliminary data.</text>
</comment>
<keyword evidence="3" id="KW-0723">Serine/threonine-protein kinase</keyword>
<dbReference type="PROSITE" id="PS50011">
    <property type="entry name" value="PROTEIN_KINASE_DOM"/>
    <property type="match status" value="1"/>
</dbReference>
<dbReference type="GO" id="GO:0005524">
    <property type="term" value="F:ATP binding"/>
    <property type="evidence" value="ECO:0007669"/>
    <property type="project" value="UniProtKB-KW"/>
</dbReference>
<dbReference type="Gene3D" id="3.30.200.20">
    <property type="entry name" value="Phosphorylase Kinase, domain 1"/>
    <property type="match status" value="2"/>
</dbReference>
<evidence type="ECO:0000256" key="10">
    <source>
        <dbReference type="SAM" id="MobiDB-lite"/>
    </source>
</evidence>
<evidence type="ECO:0000313" key="13">
    <source>
        <dbReference type="Proteomes" id="UP000324585"/>
    </source>
</evidence>
<dbReference type="Pfam" id="PF00069">
    <property type="entry name" value="Pkinase"/>
    <property type="match status" value="1"/>
</dbReference>
<evidence type="ECO:0000313" key="12">
    <source>
        <dbReference type="EMBL" id="KAA8495930.1"/>
    </source>
</evidence>
<keyword evidence="6 12" id="KW-0418">Kinase</keyword>
<dbReference type="InterPro" id="IPR008271">
    <property type="entry name" value="Ser/Thr_kinase_AS"/>
</dbReference>
<evidence type="ECO:0000256" key="8">
    <source>
        <dbReference type="ARBA" id="ARBA00047899"/>
    </source>
</evidence>
<evidence type="ECO:0000256" key="7">
    <source>
        <dbReference type="ARBA" id="ARBA00022840"/>
    </source>
</evidence>
<comment type="catalytic activity">
    <reaction evidence="9">
        <text>L-seryl-[protein] + ATP = O-phospho-L-seryl-[protein] + ADP + H(+)</text>
        <dbReference type="Rhea" id="RHEA:17989"/>
        <dbReference type="Rhea" id="RHEA-COMP:9863"/>
        <dbReference type="Rhea" id="RHEA-COMP:11604"/>
        <dbReference type="ChEBI" id="CHEBI:15378"/>
        <dbReference type="ChEBI" id="CHEBI:29999"/>
        <dbReference type="ChEBI" id="CHEBI:30616"/>
        <dbReference type="ChEBI" id="CHEBI:83421"/>
        <dbReference type="ChEBI" id="CHEBI:456216"/>
        <dbReference type="EC" id="2.7.11.1"/>
    </reaction>
</comment>
<evidence type="ECO:0000259" key="11">
    <source>
        <dbReference type="PROSITE" id="PS50011"/>
    </source>
</evidence>
<dbReference type="OrthoDB" id="63267at2759"/>
<dbReference type="SMART" id="SM00220">
    <property type="entry name" value="S_TKc"/>
    <property type="match status" value="1"/>
</dbReference>
<protein>
    <recommendedName>
        <fullName evidence="2">non-specific serine/threonine protein kinase</fullName>
        <ecNumber evidence="2">2.7.11.1</ecNumber>
    </recommendedName>
</protein>
<evidence type="ECO:0000256" key="2">
    <source>
        <dbReference type="ARBA" id="ARBA00012513"/>
    </source>
</evidence>
<dbReference type="InterPro" id="IPR000719">
    <property type="entry name" value="Prot_kinase_dom"/>
</dbReference>
<dbReference type="Proteomes" id="UP000324585">
    <property type="component" value="Unassembled WGS sequence"/>
</dbReference>
<evidence type="ECO:0000256" key="3">
    <source>
        <dbReference type="ARBA" id="ARBA00022527"/>
    </source>
</evidence>
<dbReference type="SUPFAM" id="SSF56112">
    <property type="entry name" value="Protein kinase-like (PK-like)"/>
    <property type="match status" value="1"/>
</dbReference>
<dbReference type="FunFam" id="1.10.510.10:FF:000294">
    <property type="entry name" value="Serine/threonine-protein kinase OXI1"/>
    <property type="match status" value="1"/>
</dbReference>
<feature type="compositionally biased region" description="Low complexity" evidence="10">
    <location>
        <begin position="491"/>
        <end position="507"/>
    </location>
</feature>
<dbReference type="PROSITE" id="PS00108">
    <property type="entry name" value="PROTEIN_KINASE_ST"/>
    <property type="match status" value="1"/>
</dbReference>
<dbReference type="InterPro" id="IPR011009">
    <property type="entry name" value="Kinase-like_dom_sf"/>
</dbReference>
<dbReference type="PANTHER" id="PTHR45637">
    <property type="entry name" value="FLIPPASE KINASE 1-RELATED"/>
    <property type="match status" value="1"/>
</dbReference>
<keyword evidence="7" id="KW-0067">ATP-binding</keyword>
<dbReference type="EMBL" id="VRMN01000003">
    <property type="protein sequence ID" value="KAA8495930.1"/>
    <property type="molecule type" value="Genomic_DNA"/>
</dbReference>
<comment type="similarity">
    <text evidence="1">Belongs to the protein kinase superfamily. AGC Ser/Thr protein kinase family.</text>
</comment>